<dbReference type="OrthoDB" id="10061042at2759"/>
<dbReference type="InterPro" id="IPR039871">
    <property type="entry name" value="FAM8A1"/>
</dbReference>
<accession>A0A7R9QAF5</accession>
<organism evidence="1">
    <name type="scientific">Oppiella nova</name>
    <dbReference type="NCBI Taxonomy" id="334625"/>
    <lineage>
        <taxon>Eukaryota</taxon>
        <taxon>Metazoa</taxon>
        <taxon>Ecdysozoa</taxon>
        <taxon>Arthropoda</taxon>
        <taxon>Chelicerata</taxon>
        <taxon>Arachnida</taxon>
        <taxon>Acari</taxon>
        <taxon>Acariformes</taxon>
        <taxon>Sarcoptiformes</taxon>
        <taxon>Oribatida</taxon>
        <taxon>Brachypylina</taxon>
        <taxon>Oppioidea</taxon>
        <taxon>Oppiidae</taxon>
        <taxon>Oppiella</taxon>
    </lineage>
</organism>
<dbReference type="Proteomes" id="UP000728032">
    <property type="component" value="Unassembled WGS sequence"/>
</dbReference>
<gene>
    <name evidence="1" type="ORF">ONB1V03_LOCUS480</name>
</gene>
<proteinExistence type="predicted"/>
<dbReference type="PANTHER" id="PTHR13659:SF5">
    <property type="entry name" value="PROTEIN FAM8A1"/>
    <property type="match status" value="1"/>
</dbReference>
<reference evidence="1" key="1">
    <citation type="submission" date="2020-11" db="EMBL/GenBank/DDBJ databases">
        <authorList>
            <person name="Tran Van P."/>
        </authorList>
    </citation>
    <scope>NUCLEOTIDE SEQUENCE</scope>
</reference>
<protein>
    <recommendedName>
        <fullName evidence="3">RDD domain-containing protein</fullName>
    </recommendedName>
</protein>
<sequence>MADNEGQEPDVSVRRRRTGNQLLSPELLDLDKFDLSLLDNDFDALQMAYELTSEIIIIEMIHRFIVCAYEANSQVLYHLSNQFFVLFLSFLRFAVISGPMSGLNAQTICLYSGQMGREGGSTPGKAIFGISVVSCDTIDDLGNGLIRVNPAKNIGILWSLLRALIKNLSAVFFIPASLTVFLSPHNRAAYDILCKCVVVQEIQNRV</sequence>
<evidence type="ECO:0008006" key="3">
    <source>
        <dbReference type="Google" id="ProtNLM"/>
    </source>
</evidence>
<name>A0A7R9QAF5_9ACAR</name>
<dbReference type="EMBL" id="CAJPVJ010000030">
    <property type="protein sequence ID" value="CAG2158999.1"/>
    <property type="molecule type" value="Genomic_DNA"/>
</dbReference>
<keyword evidence="2" id="KW-1185">Reference proteome</keyword>
<dbReference type="AlphaFoldDB" id="A0A7R9QAF5"/>
<dbReference type="PANTHER" id="PTHR13659">
    <property type="entry name" value="AUTOSOMAL HIGHLY CONSERVED PROTEIN"/>
    <property type="match status" value="1"/>
</dbReference>
<dbReference type="EMBL" id="OC914855">
    <property type="protein sequence ID" value="CAD7636883.1"/>
    <property type="molecule type" value="Genomic_DNA"/>
</dbReference>
<evidence type="ECO:0000313" key="1">
    <source>
        <dbReference type="EMBL" id="CAD7636883.1"/>
    </source>
</evidence>
<evidence type="ECO:0000313" key="2">
    <source>
        <dbReference type="Proteomes" id="UP000728032"/>
    </source>
</evidence>